<protein>
    <submittedName>
        <fullName evidence="1">DUF3303 family protein</fullName>
    </submittedName>
</protein>
<organism evidence="1 2">
    <name type="scientific">Nocardia amamiensis</name>
    <dbReference type="NCBI Taxonomy" id="404578"/>
    <lineage>
        <taxon>Bacteria</taxon>
        <taxon>Bacillati</taxon>
        <taxon>Actinomycetota</taxon>
        <taxon>Actinomycetes</taxon>
        <taxon>Mycobacteriales</taxon>
        <taxon>Nocardiaceae</taxon>
        <taxon>Nocardia</taxon>
    </lineage>
</organism>
<name>A0ABS0CSJ1_9NOCA</name>
<proteinExistence type="predicted"/>
<sequence>MKYVVSWTFNWNGSAAENEAGIRRALEVFANWKPSPSATYHQFVSRLDGKGGFAVVETDNPIDLADGPAKFGFCAEYEIYPVVEVTEVAQAFQQGADFRASIG</sequence>
<reference evidence="1 2" key="1">
    <citation type="submission" date="2020-10" db="EMBL/GenBank/DDBJ databases">
        <title>Identification of Nocardia species via Next-generation sequencing and recognition of intraspecies genetic diversity.</title>
        <authorList>
            <person name="Li P."/>
            <person name="Li P."/>
            <person name="Lu B."/>
        </authorList>
    </citation>
    <scope>NUCLEOTIDE SEQUENCE [LARGE SCALE GENOMIC DNA]</scope>
    <source>
        <strain evidence="1 2">BJ06-0157</strain>
    </source>
</reference>
<accession>A0ABS0CSJ1</accession>
<dbReference type="EMBL" id="JADLQX010000013">
    <property type="protein sequence ID" value="MBF6299577.1"/>
    <property type="molecule type" value="Genomic_DNA"/>
</dbReference>
<evidence type="ECO:0000313" key="1">
    <source>
        <dbReference type="EMBL" id="MBF6299577.1"/>
    </source>
</evidence>
<comment type="caution">
    <text evidence="1">The sequence shown here is derived from an EMBL/GenBank/DDBJ whole genome shotgun (WGS) entry which is preliminary data.</text>
</comment>
<keyword evidence="2" id="KW-1185">Reference proteome</keyword>
<dbReference type="InterPro" id="IPR021734">
    <property type="entry name" value="DUF3303"/>
</dbReference>
<evidence type="ECO:0000313" key="2">
    <source>
        <dbReference type="Proteomes" id="UP000702209"/>
    </source>
</evidence>
<gene>
    <name evidence="1" type="ORF">IU459_18815</name>
</gene>
<dbReference type="Proteomes" id="UP000702209">
    <property type="component" value="Unassembled WGS sequence"/>
</dbReference>
<dbReference type="RefSeq" id="WP_195130842.1">
    <property type="nucleotide sequence ID" value="NZ_JADLQX010000013.1"/>
</dbReference>
<dbReference type="Pfam" id="PF11746">
    <property type="entry name" value="DUF3303"/>
    <property type="match status" value="1"/>
</dbReference>